<evidence type="ECO:0000256" key="1">
    <source>
        <dbReference type="SAM" id="MobiDB-lite"/>
    </source>
</evidence>
<proteinExistence type="predicted"/>
<feature type="region of interest" description="Disordered" evidence="1">
    <location>
        <begin position="37"/>
        <end position="62"/>
    </location>
</feature>
<organism evidence="2">
    <name type="scientific">bioreactor metagenome</name>
    <dbReference type="NCBI Taxonomy" id="1076179"/>
    <lineage>
        <taxon>unclassified sequences</taxon>
        <taxon>metagenomes</taxon>
        <taxon>ecological metagenomes</taxon>
    </lineage>
</organism>
<dbReference type="AlphaFoldDB" id="A0A644ZHP8"/>
<feature type="compositionally biased region" description="Basic and acidic residues" evidence="1">
    <location>
        <begin position="45"/>
        <end position="62"/>
    </location>
</feature>
<reference evidence="2" key="1">
    <citation type="submission" date="2019-08" db="EMBL/GenBank/DDBJ databases">
        <authorList>
            <person name="Kucharzyk K."/>
            <person name="Murdoch R.W."/>
            <person name="Higgins S."/>
            <person name="Loffler F."/>
        </authorList>
    </citation>
    <scope>NUCLEOTIDE SEQUENCE</scope>
</reference>
<evidence type="ECO:0000313" key="2">
    <source>
        <dbReference type="EMBL" id="MPM40425.1"/>
    </source>
</evidence>
<name>A0A644ZHP8_9ZZZZ</name>
<comment type="caution">
    <text evidence="2">The sequence shown here is derived from an EMBL/GenBank/DDBJ whole genome shotgun (WGS) entry which is preliminary data.</text>
</comment>
<gene>
    <name evidence="2" type="ORF">SDC9_87066</name>
</gene>
<sequence length="62" mass="7326">MHAPAVFIELVDRLFLRVNATRPMLLMRNQRFVEDCQTQKNQQARPDHAPGQDERCYAEIKE</sequence>
<protein>
    <submittedName>
        <fullName evidence="2">Uncharacterized protein</fullName>
    </submittedName>
</protein>
<dbReference type="EMBL" id="VSSQ01008995">
    <property type="protein sequence ID" value="MPM40425.1"/>
    <property type="molecule type" value="Genomic_DNA"/>
</dbReference>
<accession>A0A644ZHP8</accession>